<dbReference type="InterPro" id="IPR014966">
    <property type="entry name" value="FRG-dom"/>
</dbReference>
<comment type="caution">
    <text evidence="2">The sequence shown here is derived from an EMBL/GenBank/DDBJ whole genome shotgun (WGS) entry which is preliminary data.</text>
</comment>
<dbReference type="SMART" id="SM00901">
    <property type="entry name" value="FRG"/>
    <property type="match status" value="1"/>
</dbReference>
<accession>A0A369I3V2</accession>
<sequence>MTPNTNIKSLGEYIEFINHQEHRQISQWFYRGHSDKSYELVPSLFRVNRTESWANWDRIEEYITRQFKAESRPFIKTIPTNEIEWLTMAQHYGLPTRLLDWSTNPLVALYFAVENYKNNKDANVWLYGLISTNNCWEESTWLAKKIDLSGDIYENIIFPSHIDSRITNQSGCFTIHEIPKDNNPFIPINENPRISVDTFIEITIDKDIKKDILNELYYIGIHRGFIYPGLEGLTSRLKFEIETTHNRTTLQPE</sequence>
<proteinExistence type="predicted"/>
<organism evidence="2 3">
    <name type="scientific">Runella aurantiaca</name>
    <dbReference type="NCBI Taxonomy" id="2282308"/>
    <lineage>
        <taxon>Bacteria</taxon>
        <taxon>Pseudomonadati</taxon>
        <taxon>Bacteroidota</taxon>
        <taxon>Cytophagia</taxon>
        <taxon>Cytophagales</taxon>
        <taxon>Spirosomataceae</taxon>
        <taxon>Runella</taxon>
    </lineage>
</organism>
<dbReference type="RefSeq" id="WP_114463757.1">
    <property type="nucleotide sequence ID" value="NZ_QPIW01000030.1"/>
</dbReference>
<gene>
    <name evidence="2" type="ORF">DVG78_25040</name>
</gene>
<dbReference type="EMBL" id="QPIW01000030">
    <property type="protein sequence ID" value="RDB03167.1"/>
    <property type="molecule type" value="Genomic_DNA"/>
</dbReference>
<keyword evidence="3" id="KW-1185">Reference proteome</keyword>
<name>A0A369I3V2_9BACT</name>
<protein>
    <submittedName>
        <fullName evidence="2">FRG domain-containing protein</fullName>
    </submittedName>
</protein>
<dbReference type="Pfam" id="PF08867">
    <property type="entry name" value="FRG"/>
    <property type="match status" value="1"/>
</dbReference>
<reference evidence="2 3" key="1">
    <citation type="submission" date="2018-07" db="EMBL/GenBank/DDBJ databases">
        <title>Genome analysis of Runella aurantiaca.</title>
        <authorList>
            <person name="Yang X."/>
        </authorList>
    </citation>
    <scope>NUCLEOTIDE SEQUENCE [LARGE SCALE GENOMIC DNA]</scope>
    <source>
        <strain evidence="2 3">YX9</strain>
    </source>
</reference>
<evidence type="ECO:0000313" key="3">
    <source>
        <dbReference type="Proteomes" id="UP000253141"/>
    </source>
</evidence>
<feature type="domain" description="FRG" evidence="1">
    <location>
        <begin position="24"/>
        <end position="125"/>
    </location>
</feature>
<dbReference type="Proteomes" id="UP000253141">
    <property type="component" value="Unassembled WGS sequence"/>
</dbReference>
<dbReference type="OrthoDB" id="9816036at2"/>
<evidence type="ECO:0000313" key="2">
    <source>
        <dbReference type="EMBL" id="RDB03167.1"/>
    </source>
</evidence>
<evidence type="ECO:0000259" key="1">
    <source>
        <dbReference type="SMART" id="SM00901"/>
    </source>
</evidence>
<dbReference type="AlphaFoldDB" id="A0A369I3V2"/>